<dbReference type="EMBL" id="SORE01000046">
    <property type="protein sequence ID" value="TDY37046.1"/>
    <property type="molecule type" value="Genomic_DNA"/>
</dbReference>
<dbReference type="RefSeq" id="WP_134197427.1">
    <property type="nucleotide sequence ID" value="NZ_JBHLUW010000048.1"/>
</dbReference>
<proteinExistence type="predicted"/>
<reference evidence="1 2" key="1">
    <citation type="submission" date="2019-03" db="EMBL/GenBank/DDBJ databases">
        <title>Genomic Encyclopedia of Type Strains, Phase III (KMG-III): the genomes of soil and plant-associated and newly described type strains.</title>
        <authorList>
            <person name="Whitman W."/>
        </authorList>
    </citation>
    <scope>NUCLEOTIDE SEQUENCE [LARGE SCALE GENOMIC DNA]</scope>
    <source>
        <strain evidence="1 2">LMG 29544</strain>
    </source>
</reference>
<gene>
    <name evidence="1" type="ORF">BX592_1465</name>
</gene>
<dbReference type="AlphaFoldDB" id="A0A4R8L3C7"/>
<evidence type="ECO:0000313" key="2">
    <source>
        <dbReference type="Proteomes" id="UP000295509"/>
    </source>
</evidence>
<accession>A0A4R8L3C7</accession>
<comment type="caution">
    <text evidence="1">The sequence shown here is derived from an EMBL/GenBank/DDBJ whole genome shotgun (WGS) entry which is preliminary data.</text>
</comment>
<evidence type="ECO:0000313" key="1">
    <source>
        <dbReference type="EMBL" id="TDY37046.1"/>
    </source>
</evidence>
<keyword evidence="2" id="KW-1185">Reference proteome</keyword>
<dbReference type="OrthoDB" id="9114248at2"/>
<organism evidence="1 2">
    <name type="scientific">Paraburkholderia rhizosphaerae</name>
    <dbReference type="NCBI Taxonomy" id="480658"/>
    <lineage>
        <taxon>Bacteria</taxon>
        <taxon>Pseudomonadati</taxon>
        <taxon>Pseudomonadota</taxon>
        <taxon>Betaproteobacteria</taxon>
        <taxon>Burkholderiales</taxon>
        <taxon>Burkholderiaceae</taxon>
        <taxon>Paraburkholderia</taxon>
    </lineage>
</organism>
<evidence type="ECO:0008006" key="3">
    <source>
        <dbReference type="Google" id="ProtNLM"/>
    </source>
</evidence>
<sequence length="485" mass="48272">MKFGPAQAGSGGFDINVKGNTDLKGAYIASDADASKNTLTTGTLTWSDIQNHSNYNASSSGITIGGGGVGIAPMISQSESNNEQATTKSGVSSGAIVITDAGNQKQDVATLNRDTTDLNGTVSKLPDVNDLISQQQDVMNAANAAGTQIAQAIGTYSDYKENQAKSGAKAATLLGETDEAAAYNSEAATWGEGGSGRVILHVAGGAVLGGLGAGGVGGAVGGAAGAGVSSAMAGHLNDLADAAGAPGTIEHAAGNALANLLATAAGAAVGGSAGAFTAANADLNNRQLHPDEKTWIKENAEKYAKQQGISVDQAVADLTAQANRQVQNGSPGAWNASASAFLDQAHGMLPADGNSGPGYMFYATPEQKANVNMYANYYPNGVGLNQPSAQQIQNSVAHEQSSRDLMAGGTVAAATAGIATVGAPIAATVGATAAATIGGTVSGGMDAAGQLAQTGEIRPPRLPLLLRSGQSRARSALVRNSLKMF</sequence>
<name>A0A4R8L3C7_9BURK</name>
<dbReference type="Proteomes" id="UP000295509">
    <property type="component" value="Unassembled WGS sequence"/>
</dbReference>
<protein>
    <recommendedName>
        <fullName evidence="3">Hemagglutinin-like protein</fullName>
    </recommendedName>
</protein>